<organism evidence="3 4">
    <name type="scientific">Labeo rohita</name>
    <name type="common">Indian major carp</name>
    <name type="synonym">Cyprinus rohita</name>
    <dbReference type="NCBI Taxonomy" id="84645"/>
    <lineage>
        <taxon>Eukaryota</taxon>
        <taxon>Metazoa</taxon>
        <taxon>Chordata</taxon>
        <taxon>Craniata</taxon>
        <taxon>Vertebrata</taxon>
        <taxon>Euteleostomi</taxon>
        <taxon>Actinopterygii</taxon>
        <taxon>Neopterygii</taxon>
        <taxon>Teleostei</taxon>
        <taxon>Ostariophysi</taxon>
        <taxon>Cypriniformes</taxon>
        <taxon>Cyprinidae</taxon>
        <taxon>Labeoninae</taxon>
        <taxon>Labeonini</taxon>
        <taxon>Labeo</taxon>
    </lineage>
</organism>
<comment type="caution">
    <text evidence="3">The sequence shown here is derived from an EMBL/GenBank/DDBJ whole genome shotgun (WGS) entry which is preliminary data.</text>
</comment>
<name>A0ABQ8MEV9_LABRO</name>
<feature type="compositionally biased region" description="Polar residues" evidence="1">
    <location>
        <begin position="153"/>
        <end position="163"/>
    </location>
</feature>
<keyword evidence="2" id="KW-1133">Transmembrane helix</keyword>
<reference evidence="3 4" key="1">
    <citation type="submission" date="2022-01" db="EMBL/GenBank/DDBJ databases">
        <title>A high-quality chromosome-level genome assembly of rohu carp, Labeo rohita.</title>
        <authorList>
            <person name="Arick M.A. II"/>
            <person name="Hsu C.-Y."/>
            <person name="Magbanua Z."/>
            <person name="Pechanova O."/>
            <person name="Grover C."/>
            <person name="Miller E."/>
            <person name="Thrash A."/>
            <person name="Ezzel L."/>
            <person name="Alam S."/>
            <person name="Benzie J."/>
            <person name="Hamilton M."/>
            <person name="Karsi A."/>
            <person name="Lawrence M.L."/>
            <person name="Peterson D.G."/>
        </authorList>
    </citation>
    <scope>NUCLEOTIDE SEQUENCE [LARGE SCALE GENOMIC DNA]</scope>
    <source>
        <strain evidence="4">BAU-BD-2019</strain>
        <tissue evidence="3">Blood</tissue>
    </source>
</reference>
<protein>
    <submittedName>
        <fullName evidence="3">ATPase MORC2B</fullName>
    </submittedName>
</protein>
<proteinExistence type="predicted"/>
<feature type="region of interest" description="Disordered" evidence="1">
    <location>
        <begin position="144"/>
        <end position="163"/>
    </location>
</feature>
<evidence type="ECO:0000313" key="4">
    <source>
        <dbReference type="Proteomes" id="UP000830375"/>
    </source>
</evidence>
<evidence type="ECO:0000256" key="2">
    <source>
        <dbReference type="SAM" id="Phobius"/>
    </source>
</evidence>
<evidence type="ECO:0000313" key="3">
    <source>
        <dbReference type="EMBL" id="KAI2660807.1"/>
    </source>
</evidence>
<dbReference type="EMBL" id="JACTAM010000009">
    <property type="protein sequence ID" value="KAI2660807.1"/>
    <property type="molecule type" value="Genomic_DNA"/>
</dbReference>
<feature type="transmembrane region" description="Helical" evidence="2">
    <location>
        <begin position="193"/>
        <end position="221"/>
    </location>
</feature>
<feature type="transmembrane region" description="Helical" evidence="2">
    <location>
        <begin position="45"/>
        <end position="68"/>
    </location>
</feature>
<dbReference type="Proteomes" id="UP000830375">
    <property type="component" value="Unassembled WGS sequence"/>
</dbReference>
<keyword evidence="2" id="KW-0812">Transmembrane</keyword>
<keyword evidence="4" id="KW-1185">Reference proteome</keyword>
<evidence type="ECO:0000256" key="1">
    <source>
        <dbReference type="SAM" id="MobiDB-lite"/>
    </source>
</evidence>
<accession>A0ABQ8MEV9</accession>
<sequence>MALAYIFFAMWTVLAIVCRQIFFFYLNSLYMLFGKLGNRNISQAFGLGLTMFSFVLGIMLVFSAVQLLQNHMKRLENTSSFSAQHKKQQMRVTVVDIIQTVLFFLAFGWLMTKELFEYLVDFLKNTFKLKPSNTFFPAFQANTGTEQEESKTNIESSSQETAPSLTNLKKCLGSRDGTAETAEHKSVMGIIQVVLYFLASGWLVTEEFFVYFAVCVFFILFF</sequence>
<gene>
    <name evidence="3" type="ORF">H4Q32_008476</name>
</gene>
<feature type="transmembrane region" description="Helical" evidence="2">
    <location>
        <begin position="89"/>
        <end position="111"/>
    </location>
</feature>
<feature type="transmembrane region" description="Helical" evidence="2">
    <location>
        <begin position="5"/>
        <end position="25"/>
    </location>
</feature>
<keyword evidence="2" id="KW-0472">Membrane</keyword>